<evidence type="ECO:0000256" key="3">
    <source>
        <dbReference type="ARBA" id="ARBA00004496"/>
    </source>
</evidence>
<evidence type="ECO:0000256" key="6">
    <source>
        <dbReference type="ARBA" id="ARBA00022490"/>
    </source>
</evidence>
<dbReference type="InterPro" id="IPR019474">
    <property type="entry name" value="Ub_conjug_fac_E4_core"/>
</dbReference>
<dbReference type="OrthoDB" id="20295at2759"/>
<comment type="similarity">
    <text evidence="5">Belongs to the ubiquitin conjugation factor E4 family.</text>
</comment>
<evidence type="ECO:0000256" key="10">
    <source>
        <dbReference type="ARBA" id="ARBA00023242"/>
    </source>
</evidence>
<feature type="region of interest" description="Disordered" evidence="12">
    <location>
        <begin position="1070"/>
        <end position="1100"/>
    </location>
</feature>
<dbReference type="InterPro" id="IPR003613">
    <property type="entry name" value="Ubox_domain"/>
</dbReference>
<protein>
    <recommendedName>
        <fullName evidence="13">U-box domain-containing protein</fullName>
    </recommendedName>
</protein>
<dbReference type="VEuPathDB" id="FungiDB:PV08_11935"/>
<dbReference type="InterPro" id="IPR045132">
    <property type="entry name" value="UBE4"/>
</dbReference>
<keyword evidence="9" id="KW-0413">Isomerase</keyword>
<evidence type="ECO:0000259" key="13">
    <source>
        <dbReference type="PROSITE" id="PS51698"/>
    </source>
</evidence>
<feature type="coiled-coil region" evidence="11">
    <location>
        <begin position="529"/>
        <end position="556"/>
    </location>
</feature>
<evidence type="ECO:0000256" key="2">
    <source>
        <dbReference type="ARBA" id="ARBA00004123"/>
    </source>
</evidence>
<feature type="compositionally biased region" description="Polar residues" evidence="12">
    <location>
        <begin position="83"/>
        <end position="94"/>
    </location>
</feature>
<comment type="subcellular location">
    <subcellularLocation>
        <location evidence="3">Cytoplasm</location>
    </subcellularLocation>
    <subcellularLocation>
        <location evidence="2">Nucleus</location>
    </subcellularLocation>
</comment>
<dbReference type="Gene3D" id="3.30.40.10">
    <property type="entry name" value="Zinc/RING finger domain, C3HC4 (zinc finger)"/>
    <property type="match status" value="1"/>
</dbReference>
<dbReference type="GO" id="GO:0005737">
    <property type="term" value="C:cytoplasm"/>
    <property type="evidence" value="ECO:0007669"/>
    <property type="project" value="UniProtKB-SubCell"/>
</dbReference>
<evidence type="ECO:0000313" key="15">
    <source>
        <dbReference type="Proteomes" id="UP000053328"/>
    </source>
</evidence>
<keyword evidence="11" id="KW-0175">Coiled coil</keyword>
<dbReference type="CDD" id="cd16657">
    <property type="entry name" value="RING-Ubox_UBE4A"/>
    <property type="match status" value="1"/>
</dbReference>
<evidence type="ECO:0000256" key="11">
    <source>
        <dbReference type="SAM" id="Coils"/>
    </source>
</evidence>
<evidence type="ECO:0000256" key="5">
    <source>
        <dbReference type="ARBA" id="ARBA00007434"/>
    </source>
</evidence>
<keyword evidence="7" id="KW-0808">Transferase</keyword>
<dbReference type="RefSeq" id="XP_016230050.1">
    <property type="nucleotide sequence ID" value="XM_016386242.1"/>
</dbReference>
<dbReference type="InterPro" id="IPR013083">
    <property type="entry name" value="Znf_RING/FYVE/PHD"/>
</dbReference>
<dbReference type="EMBL" id="KN847502">
    <property type="protein sequence ID" value="KIW09834.1"/>
    <property type="molecule type" value="Genomic_DNA"/>
</dbReference>
<accession>A0A0D2BEL6</accession>
<dbReference type="Pfam" id="PF04564">
    <property type="entry name" value="U-box"/>
    <property type="match status" value="1"/>
</dbReference>
<dbReference type="Proteomes" id="UP000053328">
    <property type="component" value="Unassembled WGS sequence"/>
</dbReference>
<name>A0A0D2BEL6_9EURO</name>
<keyword evidence="9" id="KW-0697">Rotamase</keyword>
<evidence type="ECO:0000256" key="9">
    <source>
        <dbReference type="ARBA" id="ARBA00023110"/>
    </source>
</evidence>
<keyword evidence="6" id="KW-0963">Cytoplasm</keyword>
<evidence type="ECO:0000256" key="12">
    <source>
        <dbReference type="SAM" id="MobiDB-lite"/>
    </source>
</evidence>
<keyword evidence="15" id="KW-1185">Reference proteome</keyword>
<evidence type="ECO:0000256" key="1">
    <source>
        <dbReference type="ARBA" id="ARBA00000900"/>
    </source>
</evidence>
<dbReference type="PROSITE" id="PS51698">
    <property type="entry name" value="U_BOX"/>
    <property type="match status" value="1"/>
</dbReference>
<dbReference type="FunFam" id="3.30.40.10:FF:000055">
    <property type="entry name" value="Ubiquitin conjugation factor e4 a"/>
    <property type="match status" value="1"/>
</dbReference>
<dbReference type="GO" id="GO:0006511">
    <property type="term" value="P:ubiquitin-dependent protein catabolic process"/>
    <property type="evidence" value="ECO:0007669"/>
    <property type="project" value="InterPro"/>
</dbReference>
<comment type="catalytic activity">
    <reaction evidence="1">
        <text>S-ubiquitinyl-[E2 ubiquitin-conjugating enzyme]-L-cysteine + [acceptor protein]-L-lysine = [E2 ubiquitin-conjugating enzyme]-L-cysteine + N(6)-ubiquitinyl-[acceptor protein]-L-lysine.</text>
        <dbReference type="EC" id="2.3.2.27"/>
    </reaction>
</comment>
<feature type="domain" description="U-box" evidence="13">
    <location>
        <begin position="986"/>
        <end position="1060"/>
    </location>
</feature>
<dbReference type="STRING" id="91928.A0A0D2BEL6"/>
<reference evidence="14 15" key="1">
    <citation type="submission" date="2015-01" db="EMBL/GenBank/DDBJ databases">
        <title>The Genome Sequence of Exophiala spinifera CBS89968.</title>
        <authorList>
            <consortium name="The Broad Institute Genomics Platform"/>
            <person name="Cuomo C."/>
            <person name="de Hoog S."/>
            <person name="Gorbushina A."/>
            <person name="Stielow B."/>
            <person name="Teixiera M."/>
            <person name="Abouelleil A."/>
            <person name="Chapman S.B."/>
            <person name="Priest M."/>
            <person name="Young S.K."/>
            <person name="Wortman J."/>
            <person name="Nusbaum C."/>
            <person name="Birren B."/>
        </authorList>
    </citation>
    <scope>NUCLEOTIDE SEQUENCE [LARGE SCALE GENOMIC DNA]</scope>
    <source>
        <strain evidence="14 15">CBS 89968</strain>
    </source>
</reference>
<dbReference type="GeneID" id="27339018"/>
<dbReference type="SMART" id="SM00504">
    <property type="entry name" value="Ubox"/>
    <property type="match status" value="1"/>
</dbReference>
<dbReference type="GO" id="GO:0003755">
    <property type="term" value="F:peptidyl-prolyl cis-trans isomerase activity"/>
    <property type="evidence" value="ECO:0007669"/>
    <property type="project" value="UniProtKB-KW"/>
</dbReference>
<dbReference type="Pfam" id="PF10408">
    <property type="entry name" value="Ufd2P_core"/>
    <property type="match status" value="1"/>
</dbReference>
<comment type="pathway">
    <text evidence="4">Protein modification; protein ubiquitination.</text>
</comment>
<dbReference type="PANTHER" id="PTHR13931">
    <property type="entry name" value="UBIQUITINATION FACTOR E4"/>
    <property type="match status" value="1"/>
</dbReference>
<evidence type="ECO:0000256" key="4">
    <source>
        <dbReference type="ARBA" id="ARBA00004906"/>
    </source>
</evidence>
<feature type="coiled-coil region" evidence="11">
    <location>
        <begin position="820"/>
        <end position="850"/>
    </location>
</feature>
<sequence length="1100" mass="125732">MSDIPLDSDKIRNKRLAKLQQSQQQQPQPQPSEEAASNQDGTQSAPSSQPSTPQISTPQPATPTEQASPSINASSAPSPAPSTRITITPANVTPQKREMDGIDRPGSRQTIRPNETIEQWEDRTLRNIFRLSLDSQQTKDIHGQTLHPLPQLREELLADGKPLLLNIDLLEQAIMEAGSTPGKTTPHDWLFACWKRITRLSKGVKDRTPENKKWSIILEAQRLCMSWCLLSVTTPEVFGAEYNGDAALADHLLADPDEDRGVCRDFLDEAVARFDDDDTIKQTFVRAVEELSRRLAKLTMDSDYRRYTAMLRHLIRYKPVAVAITQSHMFVDKSVPAAQLEVATLLGPYFQISPLQAEVTKQYFTGPRTMDPGRIRNAQQSLQMALRSHQSELFDIINTLVRSSPEAREQVLNWFALIVNSNHKRRAMRVDKTTVSSDGFMINVNTCLDQLCEPFMDAQFTKLDRVDVDYLRRHPRVDIKDETKINADQDESDAFYKEQLDGPNNFISECFFLTVAAHHYGSEAARSMLKDMDRELKHMAKQIEQFETERHKYVNNPPQLTMFENALRKYKDQHDKGLAYKYAVQGVLLDEYAQTRSMQFMRFVTVWLLRQVSSHRQFPKEKLTLPLSPKEPDHFKNLPEYFLDIISGNFGFIMYNMPQVISPTQSDELIMLCITFLRNSEYIRNPYLKASLVTILFRGTWSWRQGGRGILADQYNSLPFATEHLLHSLMKFFIEAEFMGGHGQFFDKFNVRFEIFQIIKCIWPNPVYRDNLHREAKVNMEFFVRFVNLLLNDVTFVLDESFTSFLTIYDLSKELALAGTSLDQQQRQEKEEALEQAKQKAKSYMQLTNETVDMLKLFTEALADAFTMPEIVQRLADMLDYNLDAMVGPKSTSLKVDNLQEYNFNPKALLSEIVDVYLNLGEKENFILAVARDGRSYKPGNFVAAGNILKKFVLKSPQELNKWAQLIEKIKKAKEEDEAADADLGDIPDEYLDPLMYTLMEDPVRLPVSKIVIDRSTIRSHLLSDPHDPFNRVPLKIEDVIPATDVKEQIDKFKQERIGTRRRDFVETVKTEAGGNADGEAPNALVANEDSGGEPMALDP</sequence>
<dbReference type="GO" id="GO:0005634">
    <property type="term" value="C:nucleus"/>
    <property type="evidence" value="ECO:0007669"/>
    <property type="project" value="UniProtKB-SubCell"/>
</dbReference>
<organism evidence="14 15">
    <name type="scientific">Exophiala spinifera</name>
    <dbReference type="NCBI Taxonomy" id="91928"/>
    <lineage>
        <taxon>Eukaryota</taxon>
        <taxon>Fungi</taxon>
        <taxon>Dikarya</taxon>
        <taxon>Ascomycota</taxon>
        <taxon>Pezizomycotina</taxon>
        <taxon>Eurotiomycetes</taxon>
        <taxon>Chaetothyriomycetidae</taxon>
        <taxon>Chaetothyriales</taxon>
        <taxon>Herpotrichiellaceae</taxon>
        <taxon>Exophiala</taxon>
    </lineage>
</organism>
<evidence type="ECO:0000256" key="8">
    <source>
        <dbReference type="ARBA" id="ARBA00022786"/>
    </source>
</evidence>
<evidence type="ECO:0000256" key="7">
    <source>
        <dbReference type="ARBA" id="ARBA00022679"/>
    </source>
</evidence>
<dbReference type="AlphaFoldDB" id="A0A0D2BEL6"/>
<gene>
    <name evidence="14" type="ORF">PV08_11935</name>
</gene>
<dbReference type="GO" id="GO:0000209">
    <property type="term" value="P:protein polyubiquitination"/>
    <property type="evidence" value="ECO:0007669"/>
    <property type="project" value="TreeGrafter"/>
</dbReference>
<dbReference type="GO" id="GO:0036503">
    <property type="term" value="P:ERAD pathway"/>
    <property type="evidence" value="ECO:0007669"/>
    <property type="project" value="InterPro"/>
</dbReference>
<proteinExistence type="inferred from homology"/>
<evidence type="ECO:0000313" key="14">
    <source>
        <dbReference type="EMBL" id="KIW09834.1"/>
    </source>
</evidence>
<dbReference type="HOGENOM" id="CLU_003224_0_1_1"/>
<keyword evidence="8" id="KW-0833">Ubl conjugation pathway</keyword>
<dbReference type="PANTHER" id="PTHR13931:SF2">
    <property type="entry name" value="UBIQUITIN CONJUGATION FACTOR E4 B"/>
    <property type="match status" value="1"/>
</dbReference>
<dbReference type="UniPathway" id="UPA00143"/>
<feature type="compositionally biased region" description="Low complexity" evidence="12">
    <location>
        <begin position="42"/>
        <end position="77"/>
    </location>
</feature>
<dbReference type="GO" id="GO:0034450">
    <property type="term" value="F:ubiquitin-ubiquitin ligase activity"/>
    <property type="evidence" value="ECO:0007669"/>
    <property type="project" value="InterPro"/>
</dbReference>
<feature type="compositionally biased region" description="Basic and acidic residues" evidence="12">
    <location>
        <begin position="95"/>
        <end position="106"/>
    </location>
</feature>
<feature type="region of interest" description="Disordered" evidence="12">
    <location>
        <begin position="1"/>
        <end position="110"/>
    </location>
</feature>
<dbReference type="GO" id="GO:0000151">
    <property type="term" value="C:ubiquitin ligase complex"/>
    <property type="evidence" value="ECO:0007669"/>
    <property type="project" value="InterPro"/>
</dbReference>
<dbReference type="SUPFAM" id="SSF57850">
    <property type="entry name" value="RING/U-box"/>
    <property type="match status" value="1"/>
</dbReference>
<keyword evidence="10" id="KW-0539">Nucleus</keyword>